<accession>A0ABU6XAC5</accession>
<keyword evidence="2 4" id="KW-0863">Zinc-finger</keyword>
<comment type="caution">
    <text evidence="6">The sequence shown here is derived from an EMBL/GenBank/DDBJ whole genome shotgun (WGS) entry which is preliminary data.</text>
</comment>
<dbReference type="SUPFAM" id="SSF57850">
    <property type="entry name" value="RING/U-box"/>
    <property type="match status" value="1"/>
</dbReference>
<dbReference type="InterPro" id="IPR052788">
    <property type="entry name" value="RING-type_E3_ligase_ATL"/>
</dbReference>
<gene>
    <name evidence="6" type="ORF">PIB30_030101</name>
</gene>
<dbReference type="PANTHER" id="PTHR45798:SF44">
    <property type="entry name" value="RING-H2 FINGER PROTEIN ATL74"/>
    <property type="match status" value="1"/>
</dbReference>
<keyword evidence="7" id="KW-1185">Reference proteome</keyword>
<dbReference type="PANTHER" id="PTHR45798">
    <property type="entry name" value="RING-H2 FINGER PROTEIN ATL61-RELATED-RELATED"/>
    <property type="match status" value="1"/>
</dbReference>
<sequence length="242" mass="28263">MVLRLRPWLCQRRDHRHRNNNNNNAVPRRIEEGLMAERREYINRRQDIRVELNDVTAQRNNNATVALRILPPVRTFGEEDEAIDECCPICREVFKNGDLIQPFRRRHNHETNRVTEAATSEPIQTAYRIERLMAHQREYVDYSRLQQHTRPQHNDDDFSAKISIVRKALRVLPPVKSFIVEDKSNGCSDMLECSICMEVFKVGELIQPLGLCSHQFHSSCLYSWLHSGKSTCPLCRVDLATT</sequence>
<name>A0ABU6XAC5_9FABA</name>
<dbReference type="Proteomes" id="UP001341840">
    <property type="component" value="Unassembled WGS sequence"/>
</dbReference>
<evidence type="ECO:0000313" key="6">
    <source>
        <dbReference type="EMBL" id="MED6194607.1"/>
    </source>
</evidence>
<evidence type="ECO:0000256" key="2">
    <source>
        <dbReference type="ARBA" id="ARBA00022771"/>
    </source>
</evidence>
<reference evidence="6 7" key="1">
    <citation type="journal article" date="2023" name="Plants (Basel)">
        <title>Bridging the Gap: Combining Genomics and Transcriptomics Approaches to Understand Stylosanthes scabra, an Orphan Legume from the Brazilian Caatinga.</title>
        <authorList>
            <person name="Ferreira-Neto J.R.C."/>
            <person name="da Silva M.D."/>
            <person name="Binneck E."/>
            <person name="de Melo N.F."/>
            <person name="da Silva R.H."/>
            <person name="de Melo A.L.T.M."/>
            <person name="Pandolfi V."/>
            <person name="Bustamante F.O."/>
            <person name="Brasileiro-Vidal A.C."/>
            <person name="Benko-Iseppon A.M."/>
        </authorList>
    </citation>
    <scope>NUCLEOTIDE SEQUENCE [LARGE SCALE GENOMIC DNA]</scope>
    <source>
        <tissue evidence="6">Leaves</tissue>
    </source>
</reference>
<proteinExistence type="predicted"/>
<dbReference type="SMART" id="SM00184">
    <property type="entry name" value="RING"/>
    <property type="match status" value="1"/>
</dbReference>
<evidence type="ECO:0000313" key="7">
    <source>
        <dbReference type="Proteomes" id="UP001341840"/>
    </source>
</evidence>
<dbReference type="CDD" id="cd16448">
    <property type="entry name" value="RING-H2"/>
    <property type="match status" value="1"/>
</dbReference>
<dbReference type="InterPro" id="IPR001841">
    <property type="entry name" value="Znf_RING"/>
</dbReference>
<evidence type="ECO:0000256" key="3">
    <source>
        <dbReference type="ARBA" id="ARBA00022833"/>
    </source>
</evidence>
<dbReference type="InterPro" id="IPR013083">
    <property type="entry name" value="Znf_RING/FYVE/PHD"/>
</dbReference>
<feature type="domain" description="RING-type" evidence="5">
    <location>
        <begin position="193"/>
        <end position="236"/>
    </location>
</feature>
<evidence type="ECO:0000256" key="4">
    <source>
        <dbReference type="PROSITE-ProRule" id="PRU00175"/>
    </source>
</evidence>
<keyword evidence="1" id="KW-0479">Metal-binding</keyword>
<evidence type="ECO:0000259" key="5">
    <source>
        <dbReference type="PROSITE" id="PS50089"/>
    </source>
</evidence>
<dbReference type="PROSITE" id="PS50089">
    <property type="entry name" value="ZF_RING_2"/>
    <property type="match status" value="1"/>
</dbReference>
<organism evidence="6 7">
    <name type="scientific">Stylosanthes scabra</name>
    <dbReference type="NCBI Taxonomy" id="79078"/>
    <lineage>
        <taxon>Eukaryota</taxon>
        <taxon>Viridiplantae</taxon>
        <taxon>Streptophyta</taxon>
        <taxon>Embryophyta</taxon>
        <taxon>Tracheophyta</taxon>
        <taxon>Spermatophyta</taxon>
        <taxon>Magnoliopsida</taxon>
        <taxon>eudicotyledons</taxon>
        <taxon>Gunneridae</taxon>
        <taxon>Pentapetalae</taxon>
        <taxon>rosids</taxon>
        <taxon>fabids</taxon>
        <taxon>Fabales</taxon>
        <taxon>Fabaceae</taxon>
        <taxon>Papilionoideae</taxon>
        <taxon>50 kb inversion clade</taxon>
        <taxon>dalbergioids sensu lato</taxon>
        <taxon>Dalbergieae</taxon>
        <taxon>Pterocarpus clade</taxon>
        <taxon>Stylosanthes</taxon>
    </lineage>
</organism>
<dbReference type="Gene3D" id="3.30.40.10">
    <property type="entry name" value="Zinc/RING finger domain, C3HC4 (zinc finger)"/>
    <property type="match status" value="1"/>
</dbReference>
<dbReference type="EMBL" id="JASCZI010211573">
    <property type="protein sequence ID" value="MED6194607.1"/>
    <property type="molecule type" value="Genomic_DNA"/>
</dbReference>
<dbReference type="Pfam" id="PF13639">
    <property type="entry name" value="zf-RING_2"/>
    <property type="match status" value="1"/>
</dbReference>
<protein>
    <recommendedName>
        <fullName evidence="5">RING-type domain-containing protein</fullName>
    </recommendedName>
</protein>
<keyword evidence="3" id="KW-0862">Zinc</keyword>
<evidence type="ECO:0000256" key="1">
    <source>
        <dbReference type="ARBA" id="ARBA00022723"/>
    </source>
</evidence>